<evidence type="ECO:0000256" key="5">
    <source>
        <dbReference type="ARBA" id="ARBA00022729"/>
    </source>
</evidence>
<name>A0A9N8PNS1_9PEZI</name>
<reference evidence="11" key="1">
    <citation type="submission" date="2020-06" db="EMBL/GenBank/DDBJ databases">
        <authorList>
            <person name="Onetto C."/>
        </authorList>
    </citation>
    <scope>NUCLEOTIDE SEQUENCE</scope>
</reference>
<dbReference type="PANTHER" id="PTHR33938">
    <property type="entry name" value="FERULOYL ESTERASE B-RELATED"/>
    <property type="match status" value="1"/>
</dbReference>
<keyword evidence="2" id="KW-0719">Serine esterase</keyword>
<dbReference type="AlphaFoldDB" id="A0A9N8PNS1"/>
<keyword evidence="3" id="KW-0624">Polysaccharide degradation</keyword>
<dbReference type="GO" id="GO:0046872">
    <property type="term" value="F:metal ion binding"/>
    <property type="evidence" value="ECO:0007669"/>
    <property type="project" value="UniProtKB-KW"/>
</dbReference>
<dbReference type="GO" id="GO:0030600">
    <property type="term" value="F:feruloyl esterase activity"/>
    <property type="evidence" value="ECO:0007669"/>
    <property type="project" value="UniProtKB-EC"/>
</dbReference>
<evidence type="ECO:0000256" key="4">
    <source>
        <dbReference type="ARBA" id="ARBA00022723"/>
    </source>
</evidence>
<dbReference type="GO" id="GO:0045493">
    <property type="term" value="P:xylan catabolic process"/>
    <property type="evidence" value="ECO:0007669"/>
    <property type="project" value="UniProtKB-KW"/>
</dbReference>
<keyword evidence="12" id="KW-1185">Reference proteome</keyword>
<dbReference type="Pfam" id="PF07519">
    <property type="entry name" value="Tannase"/>
    <property type="match status" value="1"/>
</dbReference>
<keyword evidence="7" id="KW-0106">Calcium</keyword>
<evidence type="ECO:0000256" key="10">
    <source>
        <dbReference type="RuleBase" id="RU361238"/>
    </source>
</evidence>
<protein>
    <recommendedName>
        <fullName evidence="10">Carboxylic ester hydrolase</fullName>
        <ecNumber evidence="10">3.1.1.-</ecNumber>
    </recommendedName>
</protein>
<evidence type="ECO:0000256" key="1">
    <source>
        <dbReference type="ARBA" id="ARBA00006249"/>
    </source>
</evidence>
<evidence type="ECO:0000256" key="7">
    <source>
        <dbReference type="ARBA" id="ARBA00022837"/>
    </source>
</evidence>
<dbReference type="EMBL" id="CAINUL010000001">
    <property type="protein sequence ID" value="CAD0107074.1"/>
    <property type="molecule type" value="Genomic_DNA"/>
</dbReference>
<dbReference type="Proteomes" id="UP000745764">
    <property type="component" value="Unassembled WGS sequence"/>
</dbReference>
<proteinExistence type="inferred from homology"/>
<gene>
    <name evidence="11" type="ORF">AWRI4620_LOCUS1329</name>
</gene>
<evidence type="ECO:0000313" key="12">
    <source>
        <dbReference type="Proteomes" id="UP000745764"/>
    </source>
</evidence>
<dbReference type="SUPFAM" id="SSF53474">
    <property type="entry name" value="alpha/beta-Hydrolases"/>
    <property type="match status" value="1"/>
</dbReference>
<evidence type="ECO:0000256" key="2">
    <source>
        <dbReference type="ARBA" id="ARBA00022487"/>
    </source>
</evidence>
<feature type="signal peptide" evidence="10">
    <location>
        <begin position="1"/>
        <end position="18"/>
    </location>
</feature>
<evidence type="ECO:0000256" key="3">
    <source>
        <dbReference type="ARBA" id="ARBA00022651"/>
    </source>
</evidence>
<keyword evidence="8" id="KW-1015">Disulfide bond</keyword>
<dbReference type="InterPro" id="IPR011118">
    <property type="entry name" value="Tannase/feruloyl_esterase"/>
</dbReference>
<dbReference type="InterPro" id="IPR029058">
    <property type="entry name" value="AB_hydrolase_fold"/>
</dbReference>
<sequence>MRFSLALAALGALSTCDALLTIKNNDCATFIHNLSLPENTTISNTTYHPPQTINITGGAQNIYNKYAFCEVDGIISYGRNSTLHFSVYLPDAISYNGRFMAVGNGGMAGTLDTVALMQQLNSGFASAAGDAGHLARLNNAGFGAPDTYLPYLHDADEVQAWIHNAISLFVPSTKDIIKAYYNKAAAYSYYSGCSTGGAQGFSLAQYHPELFDGIIAGCPGNWYSHLALSFLWNGQHAVVNTSSYLSQAVLNFTGQAILEACDANDGVKDGVIENPLNCNFSIDSLACNTTTTSQSNNSISCLTPDQITAAKAIYAGPKNAETGEQLYPGFAHGSEIQWILQEGNLADAFSIPILQNLVYDNLTYNASTFNWASDVSDVDANAGAKIDAISTNLTAFRNRGGKLLVYQGWSDPLNAQFWPIQHYEDVQSFFGDDISDFYNVFMVPGGGHCGAASFYPQVPATYHTVPALMDWVERGEKPEEVLTTDPSDGETRSRKLCPWPRTATYVQGDVDDWTSSYVLLHQPSSLQLSFMMTFDIPNDLSSLICSILLLASTASSAVIQSLPDKSIISLASIKTPTPVFDRPVDISTEKLVDLDFISTPTTSIESNAAITFPHWTVITDTAIFPNTDTFASMITPAPEPVRERREANYDPNDPNCKRIDLWENPLHNVADPRYTTSCRAERE</sequence>
<accession>A0A9N8PNS1</accession>
<evidence type="ECO:0000313" key="11">
    <source>
        <dbReference type="EMBL" id="CAD0107074.1"/>
    </source>
</evidence>
<evidence type="ECO:0000256" key="9">
    <source>
        <dbReference type="ARBA" id="ARBA00034075"/>
    </source>
</evidence>
<evidence type="ECO:0000256" key="8">
    <source>
        <dbReference type="ARBA" id="ARBA00023157"/>
    </source>
</evidence>
<keyword evidence="6 10" id="KW-0378">Hydrolase</keyword>
<keyword evidence="4" id="KW-0479">Metal-binding</keyword>
<evidence type="ECO:0000256" key="6">
    <source>
        <dbReference type="ARBA" id="ARBA00022801"/>
    </source>
</evidence>
<dbReference type="OrthoDB" id="3039123at2759"/>
<comment type="caution">
    <text evidence="11">The sequence shown here is derived from an EMBL/GenBank/DDBJ whole genome shotgun (WGS) entry which is preliminary data.</text>
</comment>
<comment type="similarity">
    <text evidence="1 10">Belongs to the tannase family.</text>
</comment>
<comment type="catalytic activity">
    <reaction evidence="9">
        <text>feruloyl-polysaccharide + H2O = ferulate + polysaccharide.</text>
        <dbReference type="EC" id="3.1.1.73"/>
    </reaction>
</comment>
<organism evidence="11 12">
    <name type="scientific">Aureobasidium uvarum</name>
    <dbReference type="NCBI Taxonomy" id="2773716"/>
    <lineage>
        <taxon>Eukaryota</taxon>
        <taxon>Fungi</taxon>
        <taxon>Dikarya</taxon>
        <taxon>Ascomycota</taxon>
        <taxon>Pezizomycotina</taxon>
        <taxon>Dothideomycetes</taxon>
        <taxon>Dothideomycetidae</taxon>
        <taxon>Dothideales</taxon>
        <taxon>Saccotheciaceae</taxon>
        <taxon>Aureobasidium</taxon>
    </lineage>
</organism>
<dbReference type="PANTHER" id="PTHR33938:SF15">
    <property type="entry name" value="FERULOYL ESTERASE B-RELATED"/>
    <property type="match status" value="1"/>
</dbReference>
<keyword evidence="5 10" id="KW-0732">Signal</keyword>
<dbReference type="EC" id="3.1.1.-" evidence="10"/>
<keyword evidence="3" id="KW-0858">Xylan degradation</keyword>
<keyword evidence="3" id="KW-0119">Carbohydrate metabolism</keyword>
<feature type="chain" id="PRO_5040547737" description="Carboxylic ester hydrolase" evidence="10">
    <location>
        <begin position="19"/>
        <end position="683"/>
    </location>
</feature>